<feature type="compositionally biased region" description="Low complexity" evidence="1">
    <location>
        <begin position="176"/>
        <end position="209"/>
    </location>
</feature>
<name>A0A0R2BCD9_SECCO</name>
<gene>
    <name evidence="2" type="ORF">FC82_GL000958</name>
</gene>
<dbReference type="InterPro" id="IPR011990">
    <property type="entry name" value="TPR-like_helical_dom_sf"/>
</dbReference>
<keyword evidence="2" id="KW-0449">Lipoprotein</keyword>
<dbReference type="EMBL" id="AYYR01000019">
    <property type="protein sequence ID" value="KRM76856.1"/>
    <property type="molecule type" value="Genomic_DNA"/>
</dbReference>
<accession>A0A0R2BCD9</accession>
<organism evidence="2 3">
    <name type="scientific">Secundilactobacillus collinoides DSM 20515 = JCM 1123</name>
    <dbReference type="NCBI Taxonomy" id="1423733"/>
    <lineage>
        <taxon>Bacteria</taxon>
        <taxon>Bacillati</taxon>
        <taxon>Bacillota</taxon>
        <taxon>Bacilli</taxon>
        <taxon>Lactobacillales</taxon>
        <taxon>Lactobacillaceae</taxon>
        <taxon>Secundilactobacillus</taxon>
    </lineage>
</organism>
<comment type="caution">
    <text evidence="2">The sequence shown here is derived from an EMBL/GenBank/DDBJ whole genome shotgun (WGS) entry which is preliminary data.</text>
</comment>
<dbReference type="AlphaFoldDB" id="A0A0R2BCD9"/>
<feature type="region of interest" description="Disordered" evidence="1">
    <location>
        <begin position="166"/>
        <end position="221"/>
    </location>
</feature>
<reference evidence="2 3" key="1">
    <citation type="journal article" date="2015" name="Genome Announc.">
        <title>Expanding the biotechnology potential of lactobacilli through comparative genomics of 213 strains and associated genera.</title>
        <authorList>
            <person name="Sun Z."/>
            <person name="Harris H.M."/>
            <person name="McCann A."/>
            <person name="Guo C."/>
            <person name="Argimon S."/>
            <person name="Zhang W."/>
            <person name="Yang X."/>
            <person name="Jeffery I.B."/>
            <person name="Cooney J.C."/>
            <person name="Kagawa T.F."/>
            <person name="Liu W."/>
            <person name="Song Y."/>
            <person name="Salvetti E."/>
            <person name="Wrobel A."/>
            <person name="Rasinkangas P."/>
            <person name="Parkhill J."/>
            <person name="Rea M.C."/>
            <person name="O'Sullivan O."/>
            <person name="Ritari J."/>
            <person name="Douillard F.P."/>
            <person name="Paul Ross R."/>
            <person name="Yang R."/>
            <person name="Briner A.E."/>
            <person name="Felis G.E."/>
            <person name="de Vos W.M."/>
            <person name="Barrangou R."/>
            <person name="Klaenhammer T.R."/>
            <person name="Caufield P.W."/>
            <person name="Cui Y."/>
            <person name="Zhang H."/>
            <person name="O'Toole P.W."/>
        </authorList>
    </citation>
    <scope>NUCLEOTIDE SEQUENCE [LARGE SCALE GENOMIC DNA]</scope>
    <source>
        <strain evidence="2 3">DSM 20515</strain>
    </source>
</reference>
<dbReference type="Gene3D" id="1.25.40.10">
    <property type="entry name" value="Tetratricopeptide repeat domain"/>
    <property type="match status" value="1"/>
</dbReference>
<protein>
    <submittedName>
        <fullName evidence="2">Lipoprotein</fullName>
    </submittedName>
</protein>
<dbReference type="Proteomes" id="UP000051845">
    <property type="component" value="Unassembled WGS sequence"/>
</dbReference>
<evidence type="ECO:0000313" key="3">
    <source>
        <dbReference type="Proteomes" id="UP000051845"/>
    </source>
</evidence>
<dbReference type="STRING" id="33960.TY91_13765"/>
<evidence type="ECO:0000313" key="2">
    <source>
        <dbReference type="EMBL" id="KRM76856.1"/>
    </source>
</evidence>
<proteinExistence type="predicted"/>
<sequence length="292" mass="31608">MAYTSHHNVQAQYDSAMNSGKLAVQDKRYTAAETSFQAALRHKDSDKTAQAYLSQAQNYVTGNAAMNDGNFSTAKSAFTKVQNAKNGYTILTKRAKTSLKRLKPIRLRAEMYTQIYEQAVIQYQAQTYTESNATLDRILTDKDAKQSYYQDTYNKAVELRSANNKAIKNGGDGTPASDSSSVAATTSDSSSSTTATTDSSSATSSSSVSGLTKAESEAAKNYKGTNEYTVKKSQTEINGKTITSAQISAARKTLKNAGVQESSFSDQDIRTGLIAANKAGISYKSYVNKNYK</sequence>
<dbReference type="PATRIC" id="fig|1423733.4.peg.1010"/>
<evidence type="ECO:0000256" key="1">
    <source>
        <dbReference type="SAM" id="MobiDB-lite"/>
    </source>
</evidence>